<keyword evidence="11" id="KW-1185">Reference proteome</keyword>
<dbReference type="PROSITE" id="PS00109">
    <property type="entry name" value="PROTEIN_KINASE_TYR"/>
    <property type="match status" value="1"/>
</dbReference>
<protein>
    <submittedName>
        <fullName evidence="10">Kinase-like domain-containing protein</fullName>
    </submittedName>
</protein>
<sequence length="85" mass="8947">MVSPWMARGALVNSSGGPSPSSIPVLMYEIAVGLQYLHSENIVHGDLRGANILFDDQGHARLADFGLAAFTDGPLAPTKRGGSLR</sequence>
<dbReference type="PANTHER" id="PTHR48012:SF10">
    <property type="entry name" value="FI20177P1"/>
    <property type="match status" value="1"/>
</dbReference>
<evidence type="ECO:0000256" key="5">
    <source>
        <dbReference type="ARBA" id="ARBA00022777"/>
    </source>
</evidence>
<dbReference type="GO" id="GO:0005737">
    <property type="term" value="C:cytoplasm"/>
    <property type="evidence" value="ECO:0007669"/>
    <property type="project" value="TreeGrafter"/>
</dbReference>
<evidence type="ECO:0000256" key="6">
    <source>
        <dbReference type="ARBA" id="ARBA00022840"/>
    </source>
</evidence>
<evidence type="ECO:0000313" key="11">
    <source>
        <dbReference type="Proteomes" id="UP001215598"/>
    </source>
</evidence>
<evidence type="ECO:0000256" key="8">
    <source>
        <dbReference type="ARBA" id="ARBA00048679"/>
    </source>
</evidence>
<keyword evidence="6" id="KW-0067">ATP-binding</keyword>
<comment type="catalytic activity">
    <reaction evidence="7">
        <text>L-threonyl-[protein] + ATP = O-phospho-L-threonyl-[protein] + ADP + H(+)</text>
        <dbReference type="Rhea" id="RHEA:46608"/>
        <dbReference type="Rhea" id="RHEA-COMP:11060"/>
        <dbReference type="Rhea" id="RHEA-COMP:11605"/>
        <dbReference type="ChEBI" id="CHEBI:15378"/>
        <dbReference type="ChEBI" id="CHEBI:30013"/>
        <dbReference type="ChEBI" id="CHEBI:30616"/>
        <dbReference type="ChEBI" id="CHEBI:61977"/>
        <dbReference type="ChEBI" id="CHEBI:456216"/>
        <dbReference type="EC" id="2.7.11.1"/>
    </reaction>
</comment>
<dbReference type="AlphaFoldDB" id="A0AAD7HDD9"/>
<comment type="similarity">
    <text evidence="1">Belongs to the protein kinase superfamily. STE Ser/Thr protein kinase family. STE20 subfamily.</text>
</comment>
<comment type="catalytic activity">
    <reaction evidence="8">
        <text>L-seryl-[protein] + ATP = O-phospho-L-seryl-[protein] + ADP + H(+)</text>
        <dbReference type="Rhea" id="RHEA:17989"/>
        <dbReference type="Rhea" id="RHEA-COMP:9863"/>
        <dbReference type="Rhea" id="RHEA-COMP:11604"/>
        <dbReference type="ChEBI" id="CHEBI:15378"/>
        <dbReference type="ChEBI" id="CHEBI:29999"/>
        <dbReference type="ChEBI" id="CHEBI:30616"/>
        <dbReference type="ChEBI" id="CHEBI:83421"/>
        <dbReference type="ChEBI" id="CHEBI:456216"/>
        <dbReference type="EC" id="2.7.11.1"/>
    </reaction>
</comment>
<dbReference type="InterPro" id="IPR008266">
    <property type="entry name" value="Tyr_kinase_AS"/>
</dbReference>
<feature type="domain" description="Protein kinase" evidence="9">
    <location>
        <begin position="1"/>
        <end position="85"/>
    </location>
</feature>
<evidence type="ECO:0000256" key="2">
    <source>
        <dbReference type="ARBA" id="ARBA00022527"/>
    </source>
</evidence>
<keyword evidence="4" id="KW-0547">Nucleotide-binding</keyword>
<comment type="caution">
    <text evidence="10">The sequence shown here is derived from an EMBL/GenBank/DDBJ whole genome shotgun (WGS) entry which is preliminary data.</text>
</comment>
<evidence type="ECO:0000256" key="4">
    <source>
        <dbReference type="ARBA" id="ARBA00022741"/>
    </source>
</evidence>
<keyword evidence="3" id="KW-0808">Transferase</keyword>
<organism evidence="10 11">
    <name type="scientific">Mycena metata</name>
    <dbReference type="NCBI Taxonomy" id="1033252"/>
    <lineage>
        <taxon>Eukaryota</taxon>
        <taxon>Fungi</taxon>
        <taxon>Dikarya</taxon>
        <taxon>Basidiomycota</taxon>
        <taxon>Agaricomycotina</taxon>
        <taxon>Agaricomycetes</taxon>
        <taxon>Agaricomycetidae</taxon>
        <taxon>Agaricales</taxon>
        <taxon>Marasmiineae</taxon>
        <taxon>Mycenaceae</taxon>
        <taxon>Mycena</taxon>
    </lineage>
</organism>
<dbReference type="Gene3D" id="1.10.510.10">
    <property type="entry name" value="Transferase(Phosphotransferase) domain 1"/>
    <property type="match status" value="1"/>
</dbReference>
<dbReference type="SUPFAM" id="SSF56112">
    <property type="entry name" value="Protein kinase-like (PK-like)"/>
    <property type="match status" value="1"/>
</dbReference>
<dbReference type="InterPro" id="IPR050629">
    <property type="entry name" value="STE20/SPS1-PAK"/>
</dbReference>
<keyword evidence="2" id="KW-0723">Serine/threonine-protein kinase</keyword>
<proteinExistence type="inferred from homology"/>
<dbReference type="GO" id="GO:0004674">
    <property type="term" value="F:protein serine/threonine kinase activity"/>
    <property type="evidence" value="ECO:0007669"/>
    <property type="project" value="UniProtKB-KW"/>
</dbReference>
<evidence type="ECO:0000256" key="7">
    <source>
        <dbReference type="ARBA" id="ARBA00047899"/>
    </source>
</evidence>
<dbReference type="PANTHER" id="PTHR48012">
    <property type="entry name" value="STERILE20-LIKE KINASE, ISOFORM B-RELATED"/>
    <property type="match status" value="1"/>
</dbReference>
<evidence type="ECO:0000256" key="1">
    <source>
        <dbReference type="ARBA" id="ARBA00008874"/>
    </source>
</evidence>
<dbReference type="PROSITE" id="PS50011">
    <property type="entry name" value="PROTEIN_KINASE_DOM"/>
    <property type="match status" value="1"/>
</dbReference>
<dbReference type="InterPro" id="IPR011009">
    <property type="entry name" value="Kinase-like_dom_sf"/>
</dbReference>
<dbReference type="Proteomes" id="UP001215598">
    <property type="component" value="Unassembled WGS sequence"/>
</dbReference>
<dbReference type="InterPro" id="IPR000719">
    <property type="entry name" value="Prot_kinase_dom"/>
</dbReference>
<gene>
    <name evidence="10" type="ORF">B0H16DRAFT_432980</name>
</gene>
<evidence type="ECO:0000259" key="9">
    <source>
        <dbReference type="PROSITE" id="PS50011"/>
    </source>
</evidence>
<evidence type="ECO:0000256" key="3">
    <source>
        <dbReference type="ARBA" id="ARBA00022679"/>
    </source>
</evidence>
<evidence type="ECO:0000313" key="10">
    <source>
        <dbReference type="EMBL" id="KAJ7717957.1"/>
    </source>
</evidence>
<keyword evidence="5 10" id="KW-0418">Kinase</keyword>
<dbReference type="Pfam" id="PF00069">
    <property type="entry name" value="Pkinase"/>
    <property type="match status" value="1"/>
</dbReference>
<dbReference type="GO" id="GO:0005524">
    <property type="term" value="F:ATP binding"/>
    <property type="evidence" value="ECO:0007669"/>
    <property type="project" value="UniProtKB-KW"/>
</dbReference>
<name>A0AAD7HDD9_9AGAR</name>
<accession>A0AAD7HDD9</accession>
<reference evidence="10" key="1">
    <citation type="submission" date="2023-03" db="EMBL/GenBank/DDBJ databases">
        <title>Massive genome expansion in bonnet fungi (Mycena s.s.) driven by repeated elements and novel gene families across ecological guilds.</title>
        <authorList>
            <consortium name="Lawrence Berkeley National Laboratory"/>
            <person name="Harder C.B."/>
            <person name="Miyauchi S."/>
            <person name="Viragh M."/>
            <person name="Kuo A."/>
            <person name="Thoen E."/>
            <person name="Andreopoulos B."/>
            <person name="Lu D."/>
            <person name="Skrede I."/>
            <person name="Drula E."/>
            <person name="Henrissat B."/>
            <person name="Morin E."/>
            <person name="Kohler A."/>
            <person name="Barry K."/>
            <person name="LaButti K."/>
            <person name="Morin E."/>
            <person name="Salamov A."/>
            <person name="Lipzen A."/>
            <person name="Mereny Z."/>
            <person name="Hegedus B."/>
            <person name="Baldrian P."/>
            <person name="Stursova M."/>
            <person name="Weitz H."/>
            <person name="Taylor A."/>
            <person name="Grigoriev I.V."/>
            <person name="Nagy L.G."/>
            <person name="Martin F."/>
            <person name="Kauserud H."/>
        </authorList>
    </citation>
    <scope>NUCLEOTIDE SEQUENCE</scope>
    <source>
        <strain evidence="10">CBHHK182m</strain>
    </source>
</reference>
<dbReference type="EMBL" id="JARKIB010000270">
    <property type="protein sequence ID" value="KAJ7717957.1"/>
    <property type="molecule type" value="Genomic_DNA"/>
</dbReference>